<dbReference type="InterPro" id="IPR012910">
    <property type="entry name" value="Plug_dom"/>
</dbReference>
<protein>
    <submittedName>
        <fullName evidence="9">TonB-dependent receptor</fullName>
    </submittedName>
</protein>
<keyword evidence="9" id="KW-0675">Receptor</keyword>
<sequence>MLGCLQSTAQQRSITGAVKDVSGNTMPGVSIVVKGTAIGTVTDADGTFSVNANPDETLVFTFIGYKREEILITQQTRLDITLFEDVKSLDEIVVIGYGETKRKDVTGAISSVSGEDLTKLNPVTFDQALQGKIPGMVVQQVSGQPGGGVSIQIRGISSLQSNNSPLYVIDGVIVGGTAGVPQAGAVNQSINPLAGINPWEIESIDVLKDASATAIYGSQATNGVIIITTKRGKVATPRISYDFNTGFQQIPRELPTMDLQEFATFINERNNAPGWGFDARPAFANPQYLGKGTNWQHELFRNAPMTNHTVTVSGGDDRTQYLFSVSHFKQDGIALGSGFKRMSVRLNLDNKTTSWLKIGTSLQLANIQEKVNTTVSSVVREALRQTPDVPVTNPDGSWGGNVNPNGWVNPTVNPYAVALMNKDEINRNQVLGNIYAEITFLPGLTLRNEVNGTFSTATEDRFNPKLAMGRSSVNNNTGFYYFGQTSYTTLRNYATYAHEFNGKFNANLMIGHEAQLNKSENVSASRETFPSENVQVISSGDPATAKNSGSKGHSALESYFGRLNVGYNDKYLLTINARADGSSKFIAGNRWVNTYSGALAWKIKNEFLTTVRQVNELKLRLSYGLTNNQGIPDYSYTSSFMTVPTGLTGIAQLTRTMGNPSLKWEKTKNTSIGLDGTLFNWRIDFSVDFYNRRTDDLLLKVPLPMYSGSAADWSPGSLEAPYVNVGTMNNKGFDFRISSTNVKTSKFSWRTDLTVSRNINKIIKLNTDGASLMVSNSKTVEGRSVGEFYGYQVEGVFASPTEFFGDEQNGIKPHARPVNSAGEMYPVGVASGSIWYGDLKFKDLNGDGIITTADQTYLGSPIPKAQLGLNNSFTYKNFDLNIFFTANLGNKVYNQLRIEGESPGTSYGYFKPLKNYAKLALVDPSGSASDPSNVYVVNPDTKIPGLRNDNTNGNDRASDRYLEDGSFVRCKTIALGYTLSEKLLQKAHISSLRVYVNVSNAFLIKKYSGIDPEIGSWNALSAGYDNGYYPQPRVFTIGANLQLTK</sequence>
<dbReference type="Gene3D" id="2.170.130.10">
    <property type="entry name" value="TonB-dependent receptor, plug domain"/>
    <property type="match status" value="1"/>
</dbReference>
<keyword evidence="4 7" id="KW-0812">Transmembrane</keyword>
<keyword evidence="6 7" id="KW-0998">Cell outer membrane</keyword>
<organism evidence="9 10">
    <name type="scientific">Chryseolinea lacunae</name>
    <dbReference type="NCBI Taxonomy" id="2801331"/>
    <lineage>
        <taxon>Bacteria</taxon>
        <taxon>Pseudomonadati</taxon>
        <taxon>Bacteroidota</taxon>
        <taxon>Cytophagia</taxon>
        <taxon>Cytophagales</taxon>
        <taxon>Fulvivirgaceae</taxon>
        <taxon>Chryseolinea</taxon>
    </lineage>
</organism>
<dbReference type="PROSITE" id="PS52016">
    <property type="entry name" value="TONB_DEPENDENT_REC_3"/>
    <property type="match status" value="1"/>
</dbReference>
<gene>
    <name evidence="9" type="ORF">JI741_00045</name>
</gene>
<evidence type="ECO:0000256" key="2">
    <source>
        <dbReference type="ARBA" id="ARBA00022448"/>
    </source>
</evidence>
<keyword evidence="2 7" id="KW-0813">Transport</keyword>
<dbReference type="Gene3D" id="2.60.40.1120">
    <property type="entry name" value="Carboxypeptidase-like, regulatory domain"/>
    <property type="match status" value="1"/>
</dbReference>
<proteinExistence type="inferred from homology"/>
<keyword evidence="10" id="KW-1185">Reference proteome</keyword>
<dbReference type="Gene3D" id="2.40.170.20">
    <property type="entry name" value="TonB-dependent receptor, beta-barrel domain"/>
    <property type="match status" value="1"/>
</dbReference>
<evidence type="ECO:0000256" key="6">
    <source>
        <dbReference type="ARBA" id="ARBA00023237"/>
    </source>
</evidence>
<dbReference type="Proteomes" id="UP000613030">
    <property type="component" value="Unassembled WGS sequence"/>
</dbReference>
<evidence type="ECO:0000313" key="9">
    <source>
        <dbReference type="EMBL" id="MBL0739579.1"/>
    </source>
</evidence>
<keyword evidence="5 7" id="KW-0472">Membrane</keyword>
<dbReference type="InterPro" id="IPR036942">
    <property type="entry name" value="Beta-barrel_TonB_sf"/>
</dbReference>
<dbReference type="InterPro" id="IPR023997">
    <property type="entry name" value="TonB-dep_OMP_SusC/RagA_CS"/>
</dbReference>
<dbReference type="InterPro" id="IPR037066">
    <property type="entry name" value="Plug_dom_sf"/>
</dbReference>
<dbReference type="InterPro" id="IPR023996">
    <property type="entry name" value="TonB-dep_OMP_SusC/RagA"/>
</dbReference>
<dbReference type="InterPro" id="IPR008969">
    <property type="entry name" value="CarboxyPept-like_regulatory"/>
</dbReference>
<evidence type="ECO:0000259" key="8">
    <source>
        <dbReference type="Pfam" id="PF07715"/>
    </source>
</evidence>
<dbReference type="SUPFAM" id="SSF56935">
    <property type="entry name" value="Porins"/>
    <property type="match status" value="1"/>
</dbReference>
<dbReference type="Pfam" id="PF07715">
    <property type="entry name" value="Plug"/>
    <property type="match status" value="1"/>
</dbReference>
<evidence type="ECO:0000256" key="5">
    <source>
        <dbReference type="ARBA" id="ARBA00023136"/>
    </source>
</evidence>
<name>A0ABS1KJR8_9BACT</name>
<reference evidence="9 10" key="1">
    <citation type="submission" date="2021-01" db="EMBL/GenBank/DDBJ databases">
        <title>Chryseolinea sp. Jin1 Genome sequencing and assembly.</title>
        <authorList>
            <person name="Kim I."/>
        </authorList>
    </citation>
    <scope>NUCLEOTIDE SEQUENCE [LARGE SCALE GENOMIC DNA]</scope>
    <source>
        <strain evidence="9 10">Jin1</strain>
    </source>
</reference>
<comment type="caution">
    <text evidence="9">The sequence shown here is derived from an EMBL/GenBank/DDBJ whole genome shotgun (WGS) entry which is preliminary data.</text>
</comment>
<dbReference type="SUPFAM" id="SSF49464">
    <property type="entry name" value="Carboxypeptidase regulatory domain-like"/>
    <property type="match status" value="1"/>
</dbReference>
<comment type="similarity">
    <text evidence="7">Belongs to the TonB-dependent receptor family.</text>
</comment>
<dbReference type="Pfam" id="PF13715">
    <property type="entry name" value="CarbopepD_reg_2"/>
    <property type="match status" value="1"/>
</dbReference>
<evidence type="ECO:0000256" key="7">
    <source>
        <dbReference type="PROSITE-ProRule" id="PRU01360"/>
    </source>
</evidence>
<dbReference type="NCBIfam" id="TIGR04056">
    <property type="entry name" value="OMP_RagA_SusC"/>
    <property type="match status" value="1"/>
</dbReference>
<dbReference type="EMBL" id="JAERRB010000001">
    <property type="protein sequence ID" value="MBL0739579.1"/>
    <property type="molecule type" value="Genomic_DNA"/>
</dbReference>
<dbReference type="NCBIfam" id="TIGR04057">
    <property type="entry name" value="SusC_RagA_signa"/>
    <property type="match status" value="1"/>
</dbReference>
<comment type="subcellular location">
    <subcellularLocation>
        <location evidence="1 7">Cell outer membrane</location>
        <topology evidence="1 7">Multi-pass membrane protein</topology>
    </subcellularLocation>
</comment>
<evidence type="ECO:0000256" key="1">
    <source>
        <dbReference type="ARBA" id="ARBA00004571"/>
    </source>
</evidence>
<dbReference type="InterPro" id="IPR039426">
    <property type="entry name" value="TonB-dep_rcpt-like"/>
</dbReference>
<evidence type="ECO:0000313" key="10">
    <source>
        <dbReference type="Proteomes" id="UP000613030"/>
    </source>
</evidence>
<evidence type="ECO:0000256" key="4">
    <source>
        <dbReference type="ARBA" id="ARBA00022692"/>
    </source>
</evidence>
<accession>A0ABS1KJR8</accession>
<feature type="domain" description="TonB-dependent receptor plug" evidence="8">
    <location>
        <begin position="102"/>
        <end position="224"/>
    </location>
</feature>
<evidence type="ECO:0000256" key="3">
    <source>
        <dbReference type="ARBA" id="ARBA00022452"/>
    </source>
</evidence>
<keyword evidence="3 7" id="KW-1134">Transmembrane beta strand</keyword>